<evidence type="ECO:0000313" key="2">
    <source>
        <dbReference type="Proteomes" id="UP001500751"/>
    </source>
</evidence>
<dbReference type="PANTHER" id="PTHR11941">
    <property type="entry name" value="ENOYL-COA HYDRATASE-RELATED"/>
    <property type="match status" value="1"/>
</dbReference>
<dbReference type="CDD" id="cd06558">
    <property type="entry name" value="crotonase-like"/>
    <property type="match status" value="1"/>
</dbReference>
<dbReference type="EMBL" id="BAAAQN010000045">
    <property type="protein sequence ID" value="GAA2048268.1"/>
    <property type="molecule type" value="Genomic_DNA"/>
</dbReference>
<accession>A0ABN2V261</accession>
<protein>
    <recommendedName>
        <fullName evidence="3">Enoyl-CoA hydratase</fullName>
    </recommendedName>
</protein>
<keyword evidence="2" id="KW-1185">Reference proteome</keyword>
<dbReference type="InterPro" id="IPR001753">
    <property type="entry name" value="Enoyl-CoA_hydra/iso"/>
</dbReference>
<organism evidence="1 2">
    <name type="scientific">Catenulispora yoronensis</name>
    <dbReference type="NCBI Taxonomy" id="450799"/>
    <lineage>
        <taxon>Bacteria</taxon>
        <taxon>Bacillati</taxon>
        <taxon>Actinomycetota</taxon>
        <taxon>Actinomycetes</taxon>
        <taxon>Catenulisporales</taxon>
        <taxon>Catenulisporaceae</taxon>
        <taxon>Catenulispora</taxon>
    </lineage>
</organism>
<dbReference type="InterPro" id="IPR029045">
    <property type="entry name" value="ClpP/crotonase-like_dom_sf"/>
</dbReference>
<comment type="caution">
    <text evidence="1">The sequence shown here is derived from an EMBL/GenBank/DDBJ whole genome shotgun (WGS) entry which is preliminary data.</text>
</comment>
<dbReference type="SUPFAM" id="SSF52096">
    <property type="entry name" value="ClpP/crotonase"/>
    <property type="match status" value="1"/>
</dbReference>
<evidence type="ECO:0000313" key="1">
    <source>
        <dbReference type="EMBL" id="GAA2048268.1"/>
    </source>
</evidence>
<sequence length="240" mass="25179">MSTATLSDTHPSPRDVTEIPLNVIGTFGQLTELTEHASRAARDAELAGDRAVLVLRAGGGRVHVPGQTGIHQVSKWEQALRRLERLPTPIVALTQGVLNGPGMEAMLVADYRIATQDMVVDLSQADGTLWPGMAVHRLAQQIGVARARRLVLFGLPIGAEEALEIGLVDELVAAGPAAEEALADAIGLAAGTTGPDLAIRRRLLIDAVTTEYEESLGAHLSACDRALALVVRSADGGNPS</sequence>
<name>A0ABN2V261_9ACTN</name>
<dbReference type="Gene3D" id="3.90.226.10">
    <property type="entry name" value="2-enoyl-CoA Hydratase, Chain A, domain 1"/>
    <property type="match status" value="1"/>
</dbReference>
<dbReference type="PANTHER" id="PTHR11941:SF54">
    <property type="entry name" value="ENOYL-COA HYDRATASE, MITOCHONDRIAL"/>
    <property type="match status" value="1"/>
</dbReference>
<evidence type="ECO:0008006" key="3">
    <source>
        <dbReference type="Google" id="ProtNLM"/>
    </source>
</evidence>
<dbReference type="InterPro" id="IPR053545">
    <property type="entry name" value="Enoyl-CoA_hydratase-like"/>
</dbReference>
<dbReference type="Pfam" id="PF00378">
    <property type="entry name" value="ECH_1"/>
    <property type="match status" value="1"/>
</dbReference>
<dbReference type="RefSeq" id="WP_344669245.1">
    <property type="nucleotide sequence ID" value="NZ_BAAAQN010000045.1"/>
</dbReference>
<reference evidence="1 2" key="1">
    <citation type="journal article" date="2019" name="Int. J. Syst. Evol. Microbiol.">
        <title>The Global Catalogue of Microorganisms (GCM) 10K type strain sequencing project: providing services to taxonomists for standard genome sequencing and annotation.</title>
        <authorList>
            <consortium name="The Broad Institute Genomics Platform"/>
            <consortium name="The Broad Institute Genome Sequencing Center for Infectious Disease"/>
            <person name="Wu L."/>
            <person name="Ma J."/>
        </authorList>
    </citation>
    <scope>NUCLEOTIDE SEQUENCE [LARGE SCALE GENOMIC DNA]</scope>
    <source>
        <strain evidence="1 2">JCM 16014</strain>
    </source>
</reference>
<gene>
    <name evidence="1" type="ORF">GCM10009839_62170</name>
</gene>
<dbReference type="NCBIfam" id="NF042431">
    <property type="entry name" value="EnCoAhydt_DpgB"/>
    <property type="match status" value="1"/>
</dbReference>
<proteinExistence type="predicted"/>
<dbReference type="Proteomes" id="UP001500751">
    <property type="component" value="Unassembled WGS sequence"/>
</dbReference>